<reference evidence="2" key="1">
    <citation type="journal article" date="2021" name="Microb. Physiol.">
        <title>Proteogenomic Insights into the Physiology of Marine, Sulfate-Reducing, Filamentous Desulfonema limicola and Desulfonema magnum.</title>
        <authorList>
            <person name="Schnaars V."/>
            <person name="Wohlbrand L."/>
            <person name="Scheve S."/>
            <person name="Hinrichs C."/>
            <person name="Reinhardt R."/>
            <person name="Rabus R."/>
        </authorList>
    </citation>
    <scope>NUCLEOTIDE SEQUENCE</scope>
    <source>
        <strain evidence="2">5ac10</strain>
    </source>
</reference>
<dbReference type="SUPFAM" id="SSF56112">
    <property type="entry name" value="Protein kinase-like (PK-like)"/>
    <property type="match status" value="1"/>
</dbReference>
<gene>
    <name evidence="2" type="ORF">dnl_18100</name>
</gene>
<sequence>MEKISAPRLSQKKTGASLENDVLNFFLNLYTIQAGFTEEDRFESEIKCLDPECPGPDHTYELNIKGKTIKSRRMALGQLGENSGSKSRCFKVIYDDILVVKITPVPIEDFDEYIECINIERGIADRLGSNIECIAPSLSAILRKNPKTPYQFDLTPEEIEETYVELLKKSPWLQEYLKINNVFVFFMNLSKHSFLSSVIEKMHNIKERFYEEILSQMDILWNMMAFEGVYGGDNSHIFFNISEIYTDYEDNVNMLMKKYNLNPSLFTYKKKEWFLLYLAERKLSPDDQTLPRGFADELNGIIKNIFTLQTYEISEYRTMMTAFVYEKMFNQNKAQCKGIVTNMLELLYCLKLKGVAIRDLKPDNMFVVGGSFLQHANEFSLGLIDFETAVHFRKKNNKNIEQPLLACTPSYATPSHLAKNSILINCLNSLPRIMYLQDWHAAAGIIYYLVTGERLFEKTRKWIAETGQTMQESSTKKLSLPDTFKKCSRIFWYSAVNEFREKIADKQNILRLVEINLSENVRQLFKRELIEEQKNIMDNIRACVKNQNFFKSSKSHNDLINSHLITISRCRKNWENGVNVPKTSQKIREKIIEILKILEDLKSDIEKRSKMISFFEKPNTVISVYDLLELMFNIVFNAMYKYEWGDLSDSSMIHELRKVMTSSSHGGTIFTEETVSYEETVSFDANTRFEENTSHEKTISFENTQ</sequence>
<keyword evidence="3" id="KW-1185">Reference proteome</keyword>
<evidence type="ECO:0000259" key="1">
    <source>
        <dbReference type="Pfam" id="PF00069"/>
    </source>
</evidence>
<dbReference type="InterPro" id="IPR011009">
    <property type="entry name" value="Kinase-like_dom_sf"/>
</dbReference>
<name>A0A975B689_9BACT</name>
<keyword evidence="2" id="KW-0418">Kinase</keyword>
<dbReference type="GO" id="GO:0004672">
    <property type="term" value="F:protein kinase activity"/>
    <property type="evidence" value="ECO:0007669"/>
    <property type="project" value="InterPro"/>
</dbReference>
<dbReference type="RefSeq" id="WP_207691279.1">
    <property type="nucleotide sequence ID" value="NZ_CP061799.1"/>
</dbReference>
<dbReference type="AlphaFoldDB" id="A0A975B689"/>
<dbReference type="Pfam" id="PF00069">
    <property type="entry name" value="Pkinase"/>
    <property type="match status" value="1"/>
</dbReference>
<dbReference type="EMBL" id="CP061799">
    <property type="protein sequence ID" value="QTA79537.1"/>
    <property type="molecule type" value="Genomic_DNA"/>
</dbReference>
<organism evidence="2 3">
    <name type="scientific">Desulfonema limicola</name>
    <dbReference type="NCBI Taxonomy" id="45656"/>
    <lineage>
        <taxon>Bacteria</taxon>
        <taxon>Pseudomonadati</taxon>
        <taxon>Thermodesulfobacteriota</taxon>
        <taxon>Desulfobacteria</taxon>
        <taxon>Desulfobacterales</taxon>
        <taxon>Desulfococcaceae</taxon>
        <taxon>Desulfonema</taxon>
    </lineage>
</organism>
<accession>A0A975B689</accession>
<evidence type="ECO:0000313" key="3">
    <source>
        <dbReference type="Proteomes" id="UP000663720"/>
    </source>
</evidence>
<dbReference type="GO" id="GO:0005524">
    <property type="term" value="F:ATP binding"/>
    <property type="evidence" value="ECO:0007669"/>
    <property type="project" value="InterPro"/>
</dbReference>
<dbReference type="Proteomes" id="UP000663720">
    <property type="component" value="Chromosome"/>
</dbReference>
<dbReference type="Gene3D" id="1.10.510.10">
    <property type="entry name" value="Transferase(Phosphotransferase) domain 1"/>
    <property type="match status" value="1"/>
</dbReference>
<protein>
    <submittedName>
        <fullName evidence="2">Protein kinase domain-containing protein</fullName>
    </submittedName>
</protein>
<feature type="domain" description="Protein kinase" evidence="1">
    <location>
        <begin position="323"/>
        <end position="518"/>
    </location>
</feature>
<evidence type="ECO:0000313" key="2">
    <source>
        <dbReference type="EMBL" id="QTA79537.1"/>
    </source>
</evidence>
<proteinExistence type="predicted"/>
<keyword evidence="2" id="KW-0808">Transferase</keyword>
<dbReference type="InterPro" id="IPR000719">
    <property type="entry name" value="Prot_kinase_dom"/>
</dbReference>
<dbReference type="KEGG" id="dli:dnl_18100"/>